<evidence type="ECO:0000313" key="2">
    <source>
        <dbReference type="EMBL" id="KQK07414.1"/>
    </source>
</evidence>
<name>A0A0Q3MSW2_BRADI</name>
<feature type="compositionally biased region" description="Low complexity" evidence="1">
    <location>
        <begin position="85"/>
        <end position="104"/>
    </location>
</feature>
<sequence>MAAAALSSSSAAGANRPRGSHDGCGEARWGQIRWSGRQRGRAAAVGRALHRRRLDAAAGRDLATAAAARRGMERRRGVVRGRGGATDSAGAAAARSGRRNSVGADRSGGRAGLKLPISWQLGSHVDMGTYPYSSSRFFIVNFWVF</sequence>
<evidence type="ECO:0000313" key="3">
    <source>
        <dbReference type="EnsemblPlants" id="KQK07414"/>
    </source>
</evidence>
<keyword evidence="4" id="KW-1185">Reference proteome</keyword>
<feature type="region of interest" description="Disordered" evidence="1">
    <location>
        <begin position="66"/>
        <end position="108"/>
    </location>
</feature>
<organism evidence="2">
    <name type="scientific">Brachypodium distachyon</name>
    <name type="common">Purple false brome</name>
    <name type="synonym">Trachynia distachya</name>
    <dbReference type="NCBI Taxonomy" id="15368"/>
    <lineage>
        <taxon>Eukaryota</taxon>
        <taxon>Viridiplantae</taxon>
        <taxon>Streptophyta</taxon>
        <taxon>Embryophyta</taxon>
        <taxon>Tracheophyta</taxon>
        <taxon>Spermatophyta</taxon>
        <taxon>Magnoliopsida</taxon>
        <taxon>Liliopsida</taxon>
        <taxon>Poales</taxon>
        <taxon>Poaceae</taxon>
        <taxon>BOP clade</taxon>
        <taxon>Pooideae</taxon>
        <taxon>Stipodae</taxon>
        <taxon>Brachypodieae</taxon>
        <taxon>Brachypodium</taxon>
    </lineage>
</organism>
<dbReference type="InParanoid" id="A0A0Q3MSW2"/>
<feature type="region of interest" description="Disordered" evidence="1">
    <location>
        <begin position="1"/>
        <end position="27"/>
    </location>
</feature>
<protein>
    <submittedName>
        <fullName evidence="2 3">Uncharacterized protein</fullName>
    </submittedName>
</protein>
<proteinExistence type="predicted"/>
<gene>
    <name evidence="2" type="ORF">BRADI_2g35182v3</name>
</gene>
<reference evidence="2" key="2">
    <citation type="submission" date="2017-06" db="EMBL/GenBank/DDBJ databases">
        <title>WGS assembly of Brachypodium distachyon.</title>
        <authorList>
            <consortium name="The International Brachypodium Initiative"/>
            <person name="Lucas S."/>
            <person name="Harmon-Smith M."/>
            <person name="Lail K."/>
            <person name="Tice H."/>
            <person name="Grimwood J."/>
            <person name="Bruce D."/>
            <person name="Barry K."/>
            <person name="Shu S."/>
            <person name="Lindquist E."/>
            <person name="Wang M."/>
            <person name="Pitluck S."/>
            <person name="Vogel J.P."/>
            <person name="Garvin D.F."/>
            <person name="Mockler T.C."/>
            <person name="Schmutz J."/>
            <person name="Rokhsar D."/>
            <person name="Bevan M.W."/>
        </authorList>
    </citation>
    <scope>NUCLEOTIDE SEQUENCE</scope>
    <source>
        <strain evidence="2">Bd21</strain>
    </source>
</reference>
<accession>A0A0Q3MSW2</accession>
<dbReference type="Proteomes" id="UP000008810">
    <property type="component" value="Chromosome 2"/>
</dbReference>
<dbReference type="AlphaFoldDB" id="A0A0Q3MSW2"/>
<reference evidence="2 3" key="1">
    <citation type="journal article" date="2010" name="Nature">
        <title>Genome sequencing and analysis of the model grass Brachypodium distachyon.</title>
        <authorList>
            <consortium name="International Brachypodium Initiative"/>
        </authorList>
    </citation>
    <scope>NUCLEOTIDE SEQUENCE [LARGE SCALE GENOMIC DNA]</scope>
    <source>
        <strain evidence="2 3">Bd21</strain>
    </source>
</reference>
<evidence type="ECO:0000313" key="4">
    <source>
        <dbReference type="Proteomes" id="UP000008810"/>
    </source>
</evidence>
<reference evidence="3" key="3">
    <citation type="submission" date="2018-08" db="UniProtKB">
        <authorList>
            <consortium name="EnsemblPlants"/>
        </authorList>
    </citation>
    <scope>IDENTIFICATION</scope>
    <source>
        <strain evidence="3">cv. Bd21</strain>
    </source>
</reference>
<dbReference type="Gramene" id="KQK07414">
    <property type="protein sequence ID" value="KQK07414"/>
    <property type="gene ID" value="BRADI_2g35182v3"/>
</dbReference>
<dbReference type="EMBL" id="CM000881">
    <property type="protein sequence ID" value="KQK07414.1"/>
    <property type="molecule type" value="Genomic_DNA"/>
</dbReference>
<evidence type="ECO:0000256" key="1">
    <source>
        <dbReference type="SAM" id="MobiDB-lite"/>
    </source>
</evidence>
<feature type="compositionally biased region" description="Low complexity" evidence="1">
    <location>
        <begin position="1"/>
        <end position="14"/>
    </location>
</feature>
<dbReference type="EnsemblPlants" id="KQK07414">
    <property type="protein sequence ID" value="KQK07414"/>
    <property type="gene ID" value="BRADI_2g35182v3"/>
</dbReference>